<gene>
    <name evidence="3" type="ORF">JVT61DRAFT_65</name>
</gene>
<proteinExistence type="predicted"/>
<dbReference type="InterPro" id="IPR000340">
    <property type="entry name" value="Dual-sp_phosphatase_cat-dom"/>
</dbReference>
<dbReference type="InterPro" id="IPR029021">
    <property type="entry name" value="Prot-tyrosine_phosphatase-like"/>
</dbReference>
<evidence type="ECO:0000259" key="2">
    <source>
        <dbReference type="Pfam" id="PF00782"/>
    </source>
</evidence>
<protein>
    <recommendedName>
        <fullName evidence="2">Dual specificity phosphatase catalytic domain-containing protein</fullName>
    </recommendedName>
</protein>
<feature type="compositionally biased region" description="Polar residues" evidence="1">
    <location>
        <begin position="1"/>
        <end position="16"/>
    </location>
</feature>
<accession>A0A8I2YY43</accession>
<sequence length="128" mass="14419">MISFPASTWQSSLKQKSTTRRPRNNSDNSHGRVISTITPRLYLSDLYSARTAGNLERLGITHIVSAVEADVRKDFGDNVTVMHVPIRDDVDVNITQWFDKVVKFIKDALDADEQHKVLVSGTMHVRLA</sequence>
<dbReference type="InterPro" id="IPR020405">
    <property type="entry name" value="Atypical_DUSP_subfamA"/>
</dbReference>
<dbReference type="PRINTS" id="PR01909">
    <property type="entry name" value="ADSPHPHTASEA"/>
</dbReference>
<dbReference type="SUPFAM" id="SSF52799">
    <property type="entry name" value="(Phosphotyrosine protein) phosphatases II"/>
    <property type="match status" value="1"/>
</dbReference>
<dbReference type="CDD" id="cd14498">
    <property type="entry name" value="DSP"/>
    <property type="match status" value="1"/>
</dbReference>
<dbReference type="GO" id="GO:0043409">
    <property type="term" value="P:negative regulation of MAPK cascade"/>
    <property type="evidence" value="ECO:0007669"/>
    <property type="project" value="TreeGrafter"/>
</dbReference>
<feature type="domain" description="Dual specificity phosphatase catalytic" evidence="2">
    <location>
        <begin position="42"/>
        <end position="120"/>
    </location>
</feature>
<organism evidence="3 4">
    <name type="scientific">Boletus reticuloceps</name>
    <dbReference type="NCBI Taxonomy" id="495285"/>
    <lineage>
        <taxon>Eukaryota</taxon>
        <taxon>Fungi</taxon>
        <taxon>Dikarya</taxon>
        <taxon>Basidiomycota</taxon>
        <taxon>Agaricomycotina</taxon>
        <taxon>Agaricomycetes</taxon>
        <taxon>Agaricomycetidae</taxon>
        <taxon>Boletales</taxon>
        <taxon>Boletineae</taxon>
        <taxon>Boletaceae</taxon>
        <taxon>Boletoideae</taxon>
        <taxon>Boletus</taxon>
    </lineage>
</organism>
<comment type="caution">
    <text evidence="3">The sequence shown here is derived from an EMBL/GenBank/DDBJ whole genome shotgun (WGS) entry which is preliminary data.</text>
</comment>
<evidence type="ECO:0000313" key="4">
    <source>
        <dbReference type="Proteomes" id="UP000683000"/>
    </source>
</evidence>
<feature type="region of interest" description="Disordered" evidence="1">
    <location>
        <begin position="1"/>
        <end position="32"/>
    </location>
</feature>
<name>A0A8I2YY43_9AGAM</name>
<dbReference type="EMBL" id="JAGFBS010000001">
    <property type="protein sequence ID" value="KAG6381484.1"/>
    <property type="molecule type" value="Genomic_DNA"/>
</dbReference>
<dbReference type="PANTHER" id="PTHR45682:SF1">
    <property type="entry name" value="DUAL SPECIFICITY PROTEIN PHOSPHATASE 3"/>
    <property type="match status" value="1"/>
</dbReference>
<dbReference type="OrthoDB" id="2017893at2759"/>
<dbReference type="GO" id="GO:0008138">
    <property type="term" value="F:protein tyrosine/serine/threonine phosphatase activity"/>
    <property type="evidence" value="ECO:0007669"/>
    <property type="project" value="InterPro"/>
</dbReference>
<evidence type="ECO:0000313" key="3">
    <source>
        <dbReference type="EMBL" id="KAG6381484.1"/>
    </source>
</evidence>
<dbReference type="PANTHER" id="PTHR45682">
    <property type="entry name" value="AGAP008228-PA"/>
    <property type="match status" value="1"/>
</dbReference>
<dbReference type="AlphaFoldDB" id="A0A8I2YY43"/>
<dbReference type="Gene3D" id="3.90.190.10">
    <property type="entry name" value="Protein tyrosine phosphatase superfamily"/>
    <property type="match status" value="1"/>
</dbReference>
<dbReference type="PRINTS" id="PR01908">
    <property type="entry name" value="ADSPHPHTASE"/>
</dbReference>
<reference evidence="3" key="1">
    <citation type="submission" date="2021-03" db="EMBL/GenBank/DDBJ databases">
        <title>Evolutionary innovations through gain and loss of genes in the ectomycorrhizal Boletales.</title>
        <authorList>
            <person name="Wu G."/>
            <person name="Miyauchi S."/>
            <person name="Morin E."/>
            <person name="Yang Z.-L."/>
            <person name="Xu J."/>
            <person name="Martin F.M."/>
        </authorList>
    </citation>
    <scope>NUCLEOTIDE SEQUENCE</scope>
    <source>
        <strain evidence="3">BR01</strain>
    </source>
</reference>
<dbReference type="GO" id="GO:0033549">
    <property type="term" value="F:MAP kinase phosphatase activity"/>
    <property type="evidence" value="ECO:0007669"/>
    <property type="project" value="TreeGrafter"/>
</dbReference>
<keyword evidence="4" id="KW-1185">Reference proteome</keyword>
<dbReference type="GO" id="GO:0005737">
    <property type="term" value="C:cytoplasm"/>
    <property type="evidence" value="ECO:0007669"/>
    <property type="project" value="TreeGrafter"/>
</dbReference>
<evidence type="ECO:0000256" key="1">
    <source>
        <dbReference type="SAM" id="MobiDB-lite"/>
    </source>
</evidence>
<dbReference type="Proteomes" id="UP000683000">
    <property type="component" value="Unassembled WGS sequence"/>
</dbReference>
<dbReference type="Pfam" id="PF00782">
    <property type="entry name" value="DSPc"/>
    <property type="match status" value="1"/>
</dbReference>